<dbReference type="GO" id="GO:0016020">
    <property type="term" value="C:membrane"/>
    <property type="evidence" value="ECO:0007669"/>
    <property type="project" value="UniProtKB-SubCell"/>
</dbReference>
<dbReference type="PANTHER" id="PTHR24305">
    <property type="entry name" value="CYTOCHROME P450"/>
    <property type="match status" value="1"/>
</dbReference>
<dbReference type="PANTHER" id="PTHR24305:SF166">
    <property type="entry name" value="CYTOCHROME P450 12A4, MITOCHONDRIAL-RELATED"/>
    <property type="match status" value="1"/>
</dbReference>
<keyword evidence="9" id="KW-0560">Oxidoreductase</keyword>
<evidence type="ECO:0000256" key="2">
    <source>
        <dbReference type="ARBA" id="ARBA00004370"/>
    </source>
</evidence>
<evidence type="ECO:0000313" key="14">
    <source>
        <dbReference type="EMBL" id="KAF5371889.1"/>
    </source>
</evidence>
<evidence type="ECO:0000256" key="9">
    <source>
        <dbReference type="ARBA" id="ARBA00023002"/>
    </source>
</evidence>
<comment type="similarity">
    <text evidence="4">Belongs to the cytochrome P450 family.</text>
</comment>
<comment type="cofactor">
    <cofactor evidence="1">
        <name>heme</name>
        <dbReference type="ChEBI" id="CHEBI:30413"/>
    </cofactor>
</comment>
<dbReference type="GO" id="GO:0004497">
    <property type="term" value="F:monooxygenase activity"/>
    <property type="evidence" value="ECO:0007669"/>
    <property type="project" value="UniProtKB-KW"/>
</dbReference>
<evidence type="ECO:0000256" key="13">
    <source>
        <dbReference type="SAM" id="Phobius"/>
    </source>
</evidence>
<dbReference type="InterPro" id="IPR050121">
    <property type="entry name" value="Cytochrome_P450_monoxygenase"/>
</dbReference>
<dbReference type="GO" id="GO:0016705">
    <property type="term" value="F:oxidoreductase activity, acting on paired donors, with incorporation or reduction of molecular oxygen"/>
    <property type="evidence" value="ECO:0007669"/>
    <property type="project" value="InterPro"/>
</dbReference>
<evidence type="ECO:0000256" key="5">
    <source>
        <dbReference type="ARBA" id="ARBA00022617"/>
    </source>
</evidence>
<keyword evidence="6 13" id="KW-0812">Transmembrane</keyword>
<evidence type="ECO:0000313" key="15">
    <source>
        <dbReference type="Proteomes" id="UP000518752"/>
    </source>
</evidence>
<keyword evidence="10" id="KW-0408">Iron</keyword>
<dbReference type="Gene3D" id="1.10.630.10">
    <property type="entry name" value="Cytochrome P450"/>
    <property type="match status" value="1"/>
</dbReference>
<keyword evidence="7" id="KW-0479">Metal-binding</keyword>
<accession>A0A8H5LWF2</accession>
<evidence type="ECO:0008006" key="16">
    <source>
        <dbReference type="Google" id="ProtNLM"/>
    </source>
</evidence>
<dbReference type="GO" id="GO:0005506">
    <property type="term" value="F:iron ion binding"/>
    <property type="evidence" value="ECO:0007669"/>
    <property type="project" value="InterPro"/>
</dbReference>
<evidence type="ECO:0000256" key="10">
    <source>
        <dbReference type="ARBA" id="ARBA00023004"/>
    </source>
</evidence>
<dbReference type="SUPFAM" id="SSF48264">
    <property type="entry name" value="Cytochrome P450"/>
    <property type="match status" value="1"/>
</dbReference>
<keyword evidence="15" id="KW-1185">Reference proteome</keyword>
<dbReference type="InterPro" id="IPR001128">
    <property type="entry name" value="Cyt_P450"/>
</dbReference>
<evidence type="ECO:0000256" key="8">
    <source>
        <dbReference type="ARBA" id="ARBA00022989"/>
    </source>
</evidence>
<name>A0A8H5LWF2_9AGAR</name>
<dbReference type="Proteomes" id="UP000518752">
    <property type="component" value="Unassembled WGS sequence"/>
</dbReference>
<comment type="caution">
    <text evidence="14">The sequence shown here is derived from an EMBL/GenBank/DDBJ whole genome shotgun (WGS) entry which is preliminary data.</text>
</comment>
<comment type="pathway">
    <text evidence="3">Secondary metabolite biosynthesis; terpenoid biosynthesis.</text>
</comment>
<dbReference type="OrthoDB" id="1470350at2759"/>
<comment type="subcellular location">
    <subcellularLocation>
        <location evidence="2">Membrane</location>
    </subcellularLocation>
</comment>
<proteinExistence type="inferred from homology"/>
<keyword evidence="11" id="KW-0503">Monooxygenase</keyword>
<keyword evidence="12 13" id="KW-0472">Membrane</keyword>
<gene>
    <name evidence="14" type="ORF">D9757_010589</name>
</gene>
<dbReference type="InterPro" id="IPR036396">
    <property type="entry name" value="Cyt_P450_sf"/>
</dbReference>
<evidence type="ECO:0000256" key="3">
    <source>
        <dbReference type="ARBA" id="ARBA00004721"/>
    </source>
</evidence>
<dbReference type="EMBL" id="JAACJN010000114">
    <property type="protein sequence ID" value="KAF5371889.1"/>
    <property type="molecule type" value="Genomic_DNA"/>
</dbReference>
<sequence length="352" mass="40185">MIEFPHFSASYAGFVVLVLTLLYHAYRDKSGKSAAIENLPGPQSPSWLRGNFLQVFNPSAWGFHEFLAKDYGSMVRLHGPVGSKTLYTFDPRAMHTVLKDEEFFEETDGFIQYTFSLVLLNLLDVHRRSNLLLWGDGLLGTLGDRHRKQRKMLNKVFSTARLRDMTPSFFSVTHKLENALAMQLKSGSDIREVDILSWMGRTALEVIGQAGLGYSFDPLVGEESAHQYTKIIKQLAPTVMRLQFYRTNVLHRVSNIGTPRFRRFVVNLLPWKDLHDVRDMVDYMYETASGIYKIKKQALEEGGETVRQQIGGGKDLISTLMKENMKATEEDRLEDSEVISQMKLSPLTLFYA</sequence>
<evidence type="ECO:0000256" key="6">
    <source>
        <dbReference type="ARBA" id="ARBA00022692"/>
    </source>
</evidence>
<feature type="transmembrane region" description="Helical" evidence="13">
    <location>
        <begin position="6"/>
        <end position="26"/>
    </location>
</feature>
<reference evidence="14 15" key="1">
    <citation type="journal article" date="2020" name="ISME J.">
        <title>Uncovering the hidden diversity of litter-decomposition mechanisms in mushroom-forming fungi.</title>
        <authorList>
            <person name="Floudas D."/>
            <person name="Bentzer J."/>
            <person name="Ahren D."/>
            <person name="Johansson T."/>
            <person name="Persson P."/>
            <person name="Tunlid A."/>
        </authorList>
    </citation>
    <scope>NUCLEOTIDE SEQUENCE [LARGE SCALE GENOMIC DNA]</scope>
    <source>
        <strain evidence="14 15">CBS 406.79</strain>
    </source>
</reference>
<evidence type="ECO:0000256" key="4">
    <source>
        <dbReference type="ARBA" id="ARBA00010617"/>
    </source>
</evidence>
<organism evidence="14 15">
    <name type="scientific">Collybiopsis confluens</name>
    <dbReference type="NCBI Taxonomy" id="2823264"/>
    <lineage>
        <taxon>Eukaryota</taxon>
        <taxon>Fungi</taxon>
        <taxon>Dikarya</taxon>
        <taxon>Basidiomycota</taxon>
        <taxon>Agaricomycotina</taxon>
        <taxon>Agaricomycetes</taxon>
        <taxon>Agaricomycetidae</taxon>
        <taxon>Agaricales</taxon>
        <taxon>Marasmiineae</taxon>
        <taxon>Omphalotaceae</taxon>
        <taxon>Collybiopsis</taxon>
    </lineage>
</organism>
<dbReference type="GO" id="GO:0020037">
    <property type="term" value="F:heme binding"/>
    <property type="evidence" value="ECO:0007669"/>
    <property type="project" value="InterPro"/>
</dbReference>
<dbReference type="AlphaFoldDB" id="A0A8H5LWF2"/>
<evidence type="ECO:0000256" key="11">
    <source>
        <dbReference type="ARBA" id="ARBA00023033"/>
    </source>
</evidence>
<keyword evidence="5" id="KW-0349">Heme</keyword>
<evidence type="ECO:0000256" key="12">
    <source>
        <dbReference type="ARBA" id="ARBA00023136"/>
    </source>
</evidence>
<evidence type="ECO:0000256" key="1">
    <source>
        <dbReference type="ARBA" id="ARBA00001971"/>
    </source>
</evidence>
<dbReference type="Pfam" id="PF00067">
    <property type="entry name" value="p450"/>
    <property type="match status" value="1"/>
</dbReference>
<evidence type="ECO:0000256" key="7">
    <source>
        <dbReference type="ARBA" id="ARBA00022723"/>
    </source>
</evidence>
<keyword evidence="8 13" id="KW-1133">Transmembrane helix</keyword>
<protein>
    <recommendedName>
        <fullName evidence="16">Cytochrome P450</fullName>
    </recommendedName>
</protein>